<dbReference type="EMBL" id="LR134510">
    <property type="protein sequence ID" value="VEJ08902.1"/>
    <property type="molecule type" value="Genomic_DNA"/>
</dbReference>
<dbReference type="Gene3D" id="3.90.76.10">
    <property type="entry name" value="Dipeptide-binding Protein, Domain 1"/>
    <property type="match status" value="1"/>
</dbReference>
<protein>
    <submittedName>
        <fullName evidence="6">Oligopeptide ABC transporter periplasmic oligopeptide-binding protein</fullName>
    </submittedName>
</protein>
<keyword evidence="7" id="KW-1185">Reference proteome</keyword>
<dbReference type="RefSeq" id="WP_126598369.1">
    <property type="nucleotide sequence ID" value="NZ_LR134510.1"/>
</dbReference>
<dbReference type="PANTHER" id="PTHR30290:SF10">
    <property type="entry name" value="PERIPLASMIC OLIGOPEPTIDE-BINDING PROTEIN-RELATED"/>
    <property type="match status" value="1"/>
</dbReference>
<dbReference type="InterPro" id="IPR030678">
    <property type="entry name" value="Peptide/Ni-bd"/>
</dbReference>
<evidence type="ECO:0000259" key="5">
    <source>
        <dbReference type="Pfam" id="PF00496"/>
    </source>
</evidence>
<dbReference type="PIRSF" id="PIRSF002741">
    <property type="entry name" value="MppA"/>
    <property type="match status" value="1"/>
</dbReference>
<dbReference type="Gene3D" id="3.10.105.10">
    <property type="entry name" value="Dipeptide-binding Protein, Domain 3"/>
    <property type="match status" value="1"/>
</dbReference>
<proteinExistence type="inferred from homology"/>
<evidence type="ECO:0000256" key="2">
    <source>
        <dbReference type="ARBA" id="ARBA00005695"/>
    </source>
</evidence>
<dbReference type="GO" id="GO:0030288">
    <property type="term" value="C:outer membrane-bounded periplasmic space"/>
    <property type="evidence" value="ECO:0007669"/>
    <property type="project" value="TreeGrafter"/>
</dbReference>
<dbReference type="PANTHER" id="PTHR30290">
    <property type="entry name" value="PERIPLASMIC BINDING COMPONENT OF ABC TRANSPORTER"/>
    <property type="match status" value="1"/>
</dbReference>
<evidence type="ECO:0000256" key="3">
    <source>
        <dbReference type="ARBA" id="ARBA00022448"/>
    </source>
</evidence>
<dbReference type="GO" id="GO:1904680">
    <property type="term" value="F:peptide transmembrane transporter activity"/>
    <property type="evidence" value="ECO:0007669"/>
    <property type="project" value="TreeGrafter"/>
</dbReference>
<dbReference type="GO" id="GO:0043190">
    <property type="term" value="C:ATP-binding cassette (ABC) transporter complex"/>
    <property type="evidence" value="ECO:0007669"/>
    <property type="project" value="InterPro"/>
</dbReference>
<dbReference type="KEGG" id="adp:NCTC12871_00320"/>
<evidence type="ECO:0000256" key="4">
    <source>
        <dbReference type="ARBA" id="ARBA00022729"/>
    </source>
</evidence>
<dbReference type="CDD" id="cd08504">
    <property type="entry name" value="PBP2_OppA"/>
    <property type="match status" value="1"/>
</dbReference>
<dbReference type="GO" id="GO:0015833">
    <property type="term" value="P:peptide transport"/>
    <property type="evidence" value="ECO:0007669"/>
    <property type="project" value="TreeGrafter"/>
</dbReference>
<keyword evidence="3" id="KW-0813">Transport</keyword>
<evidence type="ECO:0000256" key="1">
    <source>
        <dbReference type="ARBA" id="ARBA00004196"/>
    </source>
</evidence>
<dbReference type="SUPFAM" id="SSF53850">
    <property type="entry name" value="Periplasmic binding protein-like II"/>
    <property type="match status" value="1"/>
</dbReference>
<sequence>MRLFNRKITLSVVVSSVFLGINPFLWAENTGANAKLSSNQTVRWNIGADPASLDPHKIEGVPEGHVAQNIFETLVVSDNQGHLLPGVAERWEHNDDYTVWTFYLRPDAKWSNGDPVTANDFVYAFRRLADPQTASPYASYLTFLKLKNAEEVISGKKSPENLGVTALDNNRLQLNLSQSIPYADELLEYYSMVPLNQKVVEKYGDAWTKPENIVTNGPFKPSNWIVNEKIELAPNPYYWDAKNVKLKQVILYPIASANTDVDRYRSGGIDITGGALPVDLFNRLKKDYPNQVYTPKTLCTYYYEINNKRAPFNNRDVRLALSMALDRNIITNKVMGQGQQVTYTFTPNYINGGEKIKNPEWASWTQAERNQKAIELLEKAGYSSANPLTFNLLYNTSENHKRIAIAASAILRQNLKGLVRVKLENQEWKTYLDSRHQGNYDVARAGWCADYNDASSFLNYFLSHSTTNSSFYHNKFYDEAVAQSYRAKTNTQRAEDYAKAEAILDQDVAVIPIFNSVNARMIKPYVKGFDVDNPANNYYLKNVYIEEH</sequence>
<evidence type="ECO:0000313" key="7">
    <source>
        <dbReference type="Proteomes" id="UP000279799"/>
    </source>
</evidence>
<dbReference type="InterPro" id="IPR039424">
    <property type="entry name" value="SBP_5"/>
</dbReference>
<reference evidence="6 7" key="1">
    <citation type="submission" date="2018-12" db="EMBL/GenBank/DDBJ databases">
        <authorList>
            <consortium name="Pathogen Informatics"/>
        </authorList>
    </citation>
    <scope>NUCLEOTIDE SEQUENCE [LARGE SCALE GENOMIC DNA]</scope>
    <source>
        <strain evidence="6 7">NCTC12871</strain>
    </source>
</reference>
<comment type="subcellular location">
    <subcellularLocation>
        <location evidence="1">Cell envelope</location>
    </subcellularLocation>
</comment>
<feature type="domain" description="Solute-binding protein family 5" evidence="5">
    <location>
        <begin position="84"/>
        <end position="467"/>
    </location>
</feature>
<dbReference type="Pfam" id="PF00496">
    <property type="entry name" value="SBP_bac_5"/>
    <property type="match status" value="1"/>
</dbReference>
<dbReference type="OrthoDB" id="9801912at2"/>
<dbReference type="FunFam" id="3.90.76.10:FF:000001">
    <property type="entry name" value="Oligopeptide ABC transporter substrate-binding protein"/>
    <property type="match status" value="1"/>
</dbReference>
<name>A0A448TSC8_9PAST</name>
<accession>A0A448TSC8</accession>
<keyword evidence="4" id="KW-0732">Signal</keyword>
<dbReference type="FunFam" id="3.10.105.10:FF:000001">
    <property type="entry name" value="Oligopeptide ABC transporter, oligopeptide-binding protein"/>
    <property type="match status" value="1"/>
</dbReference>
<dbReference type="InterPro" id="IPR000914">
    <property type="entry name" value="SBP_5_dom"/>
</dbReference>
<dbReference type="AlphaFoldDB" id="A0A448TSC8"/>
<dbReference type="Gene3D" id="3.40.190.10">
    <property type="entry name" value="Periplasmic binding protein-like II"/>
    <property type="match status" value="1"/>
</dbReference>
<dbReference type="Proteomes" id="UP000279799">
    <property type="component" value="Chromosome"/>
</dbReference>
<organism evidence="6 7">
    <name type="scientific">Actinobacillus delphinicola</name>
    <dbReference type="NCBI Taxonomy" id="51161"/>
    <lineage>
        <taxon>Bacteria</taxon>
        <taxon>Pseudomonadati</taxon>
        <taxon>Pseudomonadota</taxon>
        <taxon>Gammaproteobacteria</taxon>
        <taxon>Pasteurellales</taxon>
        <taxon>Pasteurellaceae</taxon>
        <taxon>Actinobacillus</taxon>
    </lineage>
</organism>
<evidence type="ECO:0000313" key="6">
    <source>
        <dbReference type="EMBL" id="VEJ08902.1"/>
    </source>
</evidence>
<gene>
    <name evidence="6" type="primary">oppA</name>
    <name evidence="6" type="ORF">NCTC12871_00320</name>
</gene>
<comment type="similarity">
    <text evidence="2">Belongs to the bacterial solute-binding protein 5 family.</text>
</comment>